<dbReference type="AlphaFoldDB" id="A0A1M2W5A4"/>
<comment type="caution">
    <text evidence="1">The sequence shown here is derived from an EMBL/GenBank/DDBJ whole genome shotgun (WGS) entry which is preliminary data.</text>
</comment>
<evidence type="ECO:0000313" key="1">
    <source>
        <dbReference type="EMBL" id="OJT15038.1"/>
    </source>
</evidence>
<proteinExistence type="predicted"/>
<organism evidence="1 2">
    <name type="scientific">Trametes pubescens</name>
    <name type="common">White-rot fungus</name>
    <dbReference type="NCBI Taxonomy" id="154538"/>
    <lineage>
        <taxon>Eukaryota</taxon>
        <taxon>Fungi</taxon>
        <taxon>Dikarya</taxon>
        <taxon>Basidiomycota</taxon>
        <taxon>Agaricomycotina</taxon>
        <taxon>Agaricomycetes</taxon>
        <taxon>Polyporales</taxon>
        <taxon>Polyporaceae</taxon>
        <taxon>Trametes</taxon>
    </lineage>
</organism>
<accession>A0A1M2W5A4</accession>
<dbReference type="SUPFAM" id="SSF51735">
    <property type="entry name" value="NAD(P)-binding Rossmann-fold domains"/>
    <property type="match status" value="1"/>
</dbReference>
<keyword evidence="2" id="KW-1185">Reference proteome</keyword>
<evidence type="ECO:0000313" key="2">
    <source>
        <dbReference type="Proteomes" id="UP000184267"/>
    </source>
</evidence>
<reference evidence="1 2" key="1">
    <citation type="submission" date="2016-10" db="EMBL/GenBank/DDBJ databases">
        <title>Genome sequence of the basidiomycete white-rot fungus Trametes pubescens.</title>
        <authorList>
            <person name="Makela M.R."/>
            <person name="Granchi Z."/>
            <person name="Peng M."/>
            <person name="De Vries R.P."/>
            <person name="Grigoriev I."/>
            <person name="Riley R."/>
            <person name="Hilden K."/>
        </authorList>
    </citation>
    <scope>NUCLEOTIDE SEQUENCE [LARGE SCALE GENOMIC DNA]</scope>
    <source>
        <strain evidence="1 2">FBCC735</strain>
    </source>
</reference>
<dbReference type="InterPro" id="IPR036291">
    <property type="entry name" value="NAD(P)-bd_dom_sf"/>
</dbReference>
<dbReference type="PANTHER" id="PTHR48079:SF6">
    <property type="entry name" value="NAD(P)-BINDING DOMAIN-CONTAINING PROTEIN-RELATED"/>
    <property type="match status" value="1"/>
</dbReference>
<dbReference type="OMA" id="AGILTWY"/>
<dbReference type="InterPro" id="IPR051783">
    <property type="entry name" value="NAD(P)-dependent_oxidoreduct"/>
</dbReference>
<dbReference type="STRING" id="154538.A0A1M2W5A4"/>
<dbReference type="Proteomes" id="UP000184267">
    <property type="component" value="Unassembled WGS sequence"/>
</dbReference>
<dbReference type="PANTHER" id="PTHR48079">
    <property type="entry name" value="PROTEIN YEEZ"/>
    <property type="match status" value="1"/>
</dbReference>
<name>A0A1M2W5A4_TRAPU</name>
<dbReference type="Gene3D" id="3.40.50.720">
    <property type="entry name" value="NAD(P)-binding Rossmann-like Domain"/>
    <property type="match status" value="1"/>
</dbReference>
<dbReference type="GO" id="GO:0004029">
    <property type="term" value="F:aldehyde dehydrogenase (NAD+) activity"/>
    <property type="evidence" value="ECO:0007669"/>
    <property type="project" value="TreeGrafter"/>
</dbReference>
<dbReference type="GO" id="GO:0005737">
    <property type="term" value="C:cytoplasm"/>
    <property type="evidence" value="ECO:0007669"/>
    <property type="project" value="TreeGrafter"/>
</dbReference>
<evidence type="ECO:0008006" key="3">
    <source>
        <dbReference type="Google" id="ProtNLM"/>
    </source>
</evidence>
<dbReference type="EMBL" id="MNAD01000215">
    <property type="protein sequence ID" value="OJT15038.1"/>
    <property type="molecule type" value="Genomic_DNA"/>
</dbReference>
<protein>
    <recommendedName>
        <fullName evidence="3">NAD(P)-binding domain-containing protein</fullName>
    </recommendedName>
</protein>
<dbReference type="OrthoDB" id="2130169at2759"/>
<gene>
    <name evidence="1" type="ORF">TRAPUB_8481</name>
</gene>
<sequence length="351" mass="38076">MSSEKTPILFIGAPGYIGGSVLGRLLEHPSANTFDITVFTTYEEKAGLLESKFPLKVVRGSRQNFDNLEALAEHAHIVFNCVDASDVPVAKAILNGLKKRHMDTGDLPILIHTSGTSVLTGDPLVTVYSDVNVEQMKTIPVTNVHRNANLAVVEADVEGYARTHIIFPATIYGIAEGALFDAGVSYPHSVQLPYLIKAALARKSAGIVGMENALWPNVHIHDGTATLTVADLYMTLFNAILCGKSGHGWEGLYFAENGEHNWHDVNRAIGDALVACGIAADPEPTPVSIEDHIRYYGDISMSRFYSGISSSCRADRGRSIGWSPKYTAEDMLKSIKPEVEAIIKQQKEGKA</sequence>